<organism evidence="1">
    <name type="scientific">metagenome</name>
    <dbReference type="NCBI Taxonomy" id="256318"/>
    <lineage>
        <taxon>unclassified sequences</taxon>
        <taxon>metagenomes</taxon>
    </lineage>
</organism>
<dbReference type="SUPFAM" id="SSF56059">
    <property type="entry name" value="Glutathione synthetase ATP-binding domain-like"/>
    <property type="match status" value="1"/>
</dbReference>
<reference evidence="1" key="1">
    <citation type="submission" date="2018-07" db="EMBL/GenBank/DDBJ databases">
        <authorList>
            <person name="Quirk P.G."/>
            <person name="Krulwich T.A."/>
        </authorList>
    </citation>
    <scope>NUCLEOTIDE SEQUENCE</scope>
</reference>
<evidence type="ECO:0000313" key="1">
    <source>
        <dbReference type="EMBL" id="SUS07278.1"/>
    </source>
</evidence>
<sequence length="328" mass="36223">MLQIGVVTRHDDFHAYVVRQLLGQKGVKCSLLFADSMSWTGGMSWCSSGPGERDSAPGTLNDADGQSVIVSDLDVIWWRRLTGEPRIPTKLPKKGGVRNLVVNDCQAALLGLLLTEFHGTWISPPEATRYACNKQLQLRAAQRAGLRVPRTLVSQDPDRVRAFCAASKGKMIAKPVAGAQKTSLMTGLVTHEILTDEAIRICPAIYQEFIPGTRHLRISCFGDALHAAMLETDALDWRYTFDVNVTRFDLDGDTAHQIRRVLTELGLRMGMVDMKLDGTGAPVWLEVNPQGQFMFLEGMCNALPLSRHFCDFLISEARRASQQKAAVA</sequence>
<dbReference type="Gene3D" id="3.30.470.20">
    <property type="entry name" value="ATP-grasp fold, B domain"/>
    <property type="match status" value="1"/>
</dbReference>
<dbReference type="GO" id="GO:0009432">
    <property type="term" value="P:SOS response"/>
    <property type="evidence" value="ECO:0007669"/>
    <property type="project" value="TreeGrafter"/>
</dbReference>
<name>A0A380TGJ8_9ZZZZ</name>
<dbReference type="PANTHER" id="PTHR21621:SF0">
    <property type="entry name" value="BETA-CITRYLGLUTAMATE SYNTHASE B-RELATED"/>
    <property type="match status" value="1"/>
</dbReference>
<dbReference type="PANTHER" id="PTHR21621">
    <property type="entry name" value="RIBOSOMAL PROTEIN S6 MODIFICATION PROTEIN"/>
    <property type="match status" value="1"/>
</dbReference>
<proteinExistence type="predicted"/>
<accession>A0A380TGJ8</accession>
<dbReference type="GO" id="GO:0018169">
    <property type="term" value="F:ribosomal S6-glutamic acid ligase activity"/>
    <property type="evidence" value="ECO:0007669"/>
    <property type="project" value="TreeGrafter"/>
</dbReference>
<dbReference type="EMBL" id="UIDG01000339">
    <property type="protein sequence ID" value="SUS07278.1"/>
    <property type="molecule type" value="Genomic_DNA"/>
</dbReference>
<dbReference type="GO" id="GO:0005737">
    <property type="term" value="C:cytoplasm"/>
    <property type="evidence" value="ECO:0007669"/>
    <property type="project" value="TreeGrafter"/>
</dbReference>
<dbReference type="AlphaFoldDB" id="A0A380TGJ8"/>
<gene>
    <name evidence="1" type="ORF">DF3PB_4030006</name>
</gene>
<protein>
    <recommendedName>
        <fullName evidence="2">ATP-grasp domain-containing protein</fullName>
    </recommendedName>
</protein>
<evidence type="ECO:0008006" key="2">
    <source>
        <dbReference type="Google" id="ProtNLM"/>
    </source>
</evidence>